<dbReference type="Proteomes" id="UP000225706">
    <property type="component" value="Unassembled WGS sequence"/>
</dbReference>
<evidence type="ECO:0000313" key="5">
    <source>
        <dbReference type="Proteomes" id="UP000225706"/>
    </source>
</evidence>
<dbReference type="CDD" id="cd00045">
    <property type="entry name" value="DED"/>
    <property type="match status" value="1"/>
</dbReference>
<feature type="compositionally biased region" description="Polar residues" evidence="2">
    <location>
        <begin position="123"/>
        <end position="133"/>
    </location>
</feature>
<dbReference type="Gene3D" id="1.10.533.10">
    <property type="entry name" value="Death Domain, Fas"/>
    <property type="match status" value="1"/>
</dbReference>
<sequence length="845" mass="94518">MAANEFEADESLDDQITENNPSDWYDSHFGDAVLTTVTHDRFYLQASGGGEMSSFDSVCPEDNLYNESPSSVSTSSLNSFQVGQSSLGAMLEFIQHSSPTVAEAAFNQLTQGEYVSIETLSNSFSKPQTGSEELSSEDEIKRSGEDFPDRHSGSCVKNQANEWEHLGARPRDVPPKKNSSSESSSSFDLTPQQDAGPVALGVHNPLLPEHTEDKQTGPECCEWLSTDEVGLLSRSPDTETRETMKYIPRHTEIAFLLDHIRELREELARLTVTVKLQEEKILALQVQRHWENISRLFTEDVREQSGPGTAREASSDLYHKACLVDSLGLFRRQRLQEISNSLSESEFHRLKGLVQPKLDSFRLAKIREGSELFQELESRGEFSCTYVRDLLQGINRSDLAEKLFSSSHNSDELSERDSDSLQERDQLEDGLVTYSDTENRNSDEMEKTSGMTAGIEGDEEVSLPVMHSSETSLNSDDEGAVVTITSENPNDSSSIVSLQVENINGVNQDSLPCGNTSTPQHNLSGARNIDQIDTVLNQSNSFVSCRSNEWEYLGARPRGRPPKADSSAEVSSLDSSLVDLVPHQGPGVSGVANAFLARHAEAKCLCESYNNADRAKLYFGDFQVALRPDPLYYRPNSGNSTFQLVGSTDNSLLELEQRVEEACAMVERVLWEREERKKFERKEHERQEERLQKRREREACPEALQTPSLHQEERSIGITTTCIVESLDATHYSPQALAQGIRDARMRISARDPQFRRWWCTCPVEHDQATSLAICTTCFKYRHLGPCKVRVQSGHDECCICQVDTSCGLHLLPCSHKGHLLCIVRLILHNILHCPSCLRALFPPC</sequence>
<feature type="compositionally biased region" description="Basic and acidic residues" evidence="2">
    <location>
        <begin position="409"/>
        <end position="427"/>
    </location>
</feature>
<gene>
    <name evidence="4" type="ORF">AWC38_SpisGene8730</name>
</gene>
<feature type="region of interest" description="Disordered" evidence="2">
    <location>
        <begin position="1"/>
        <end position="23"/>
    </location>
</feature>
<organism evidence="4 5">
    <name type="scientific">Stylophora pistillata</name>
    <name type="common">Smooth cauliflower coral</name>
    <dbReference type="NCBI Taxonomy" id="50429"/>
    <lineage>
        <taxon>Eukaryota</taxon>
        <taxon>Metazoa</taxon>
        <taxon>Cnidaria</taxon>
        <taxon>Anthozoa</taxon>
        <taxon>Hexacorallia</taxon>
        <taxon>Scleractinia</taxon>
        <taxon>Astrocoeniina</taxon>
        <taxon>Pocilloporidae</taxon>
        <taxon>Stylophora</taxon>
    </lineage>
</organism>
<feature type="compositionally biased region" description="Basic and acidic residues" evidence="2">
    <location>
        <begin position="437"/>
        <end position="447"/>
    </location>
</feature>
<dbReference type="InterPro" id="IPR011029">
    <property type="entry name" value="DEATH-like_dom_sf"/>
</dbReference>
<dbReference type="InterPro" id="IPR001875">
    <property type="entry name" value="DED_dom"/>
</dbReference>
<dbReference type="CDD" id="cd16448">
    <property type="entry name" value="RING-H2"/>
    <property type="match status" value="1"/>
</dbReference>
<dbReference type="PROSITE" id="PS50168">
    <property type="entry name" value="DED"/>
    <property type="match status" value="1"/>
</dbReference>
<accession>A0A2B4SCP4</accession>
<feature type="region of interest" description="Disordered" evidence="2">
    <location>
        <begin position="123"/>
        <end position="202"/>
    </location>
</feature>
<dbReference type="EMBL" id="LSMT01000122">
    <property type="protein sequence ID" value="PFX26590.1"/>
    <property type="molecule type" value="Genomic_DNA"/>
</dbReference>
<dbReference type="Pfam" id="PF01335">
    <property type="entry name" value="DED"/>
    <property type="match status" value="1"/>
</dbReference>
<reference evidence="5" key="1">
    <citation type="journal article" date="2017" name="bioRxiv">
        <title>Comparative analysis of the genomes of Stylophora pistillata and Acropora digitifera provides evidence for extensive differences between species of corals.</title>
        <authorList>
            <person name="Voolstra C.R."/>
            <person name="Li Y."/>
            <person name="Liew Y.J."/>
            <person name="Baumgarten S."/>
            <person name="Zoccola D."/>
            <person name="Flot J.-F."/>
            <person name="Tambutte S."/>
            <person name="Allemand D."/>
            <person name="Aranda M."/>
        </authorList>
    </citation>
    <scope>NUCLEOTIDE SEQUENCE [LARGE SCALE GENOMIC DNA]</scope>
</reference>
<protein>
    <recommendedName>
        <fullName evidence="3">DED domain-containing protein</fullName>
    </recommendedName>
</protein>
<name>A0A2B4SCP4_STYPI</name>
<feature type="compositionally biased region" description="Acidic residues" evidence="2">
    <location>
        <begin position="1"/>
        <end position="16"/>
    </location>
</feature>
<keyword evidence="1" id="KW-0175">Coiled coil</keyword>
<evidence type="ECO:0000313" key="4">
    <source>
        <dbReference type="EMBL" id="PFX26590.1"/>
    </source>
</evidence>
<dbReference type="OrthoDB" id="10507220at2759"/>
<evidence type="ECO:0000259" key="3">
    <source>
        <dbReference type="PROSITE" id="PS50168"/>
    </source>
</evidence>
<proteinExistence type="predicted"/>
<evidence type="ECO:0000256" key="2">
    <source>
        <dbReference type="SAM" id="MobiDB-lite"/>
    </source>
</evidence>
<keyword evidence="5" id="KW-1185">Reference proteome</keyword>
<dbReference type="SUPFAM" id="SSF47986">
    <property type="entry name" value="DEATH domain"/>
    <property type="match status" value="1"/>
</dbReference>
<evidence type="ECO:0000256" key="1">
    <source>
        <dbReference type="SAM" id="Coils"/>
    </source>
</evidence>
<feature type="region of interest" description="Disordered" evidence="2">
    <location>
        <begin position="406"/>
        <end position="455"/>
    </location>
</feature>
<comment type="caution">
    <text evidence="4">The sequence shown here is derived from an EMBL/GenBank/DDBJ whole genome shotgun (WGS) entry which is preliminary data.</text>
</comment>
<feature type="compositionally biased region" description="Basic and acidic residues" evidence="2">
    <location>
        <begin position="138"/>
        <end position="152"/>
    </location>
</feature>
<dbReference type="AlphaFoldDB" id="A0A2B4SCP4"/>
<feature type="coiled-coil region" evidence="1">
    <location>
        <begin position="253"/>
        <end position="280"/>
    </location>
</feature>
<feature type="domain" description="DED" evidence="3">
    <location>
        <begin position="330"/>
        <end position="405"/>
    </location>
</feature>
<feature type="compositionally biased region" description="Basic and acidic residues" evidence="2">
    <location>
        <begin position="162"/>
        <end position="175"/>
    </location>
</feature>
<dbReference type="GO" id="GO:0042981">
    <property type="term" value="P:regulation of apoptotic process"/>
    <property type="evidence" value="ECO:0007669"/>
    <property type="project" value="InterPro"/>
</dbReference>